<keyword evidence="6" id="KW-1185">Reference proteome</keyword>
<accession>A0A3B4BXA6</accession>
<dbReference type="InterPro" id="IPR003609">
    <property type="entry name" value="Pan_app"/>
</dbReference>
<dbReference type="GO" id="GO:0005576">
    <property type="term" value="C:extracellular region"/>
    <property type="evidence" value="ECO:0007669"/>
    <property type="project" value="InterPro"/>
</dbReference>
<evidence type="ECO:0000259" key="4">
    <source>
        <dbReference type="PROSITE" id="PS50948"/>
    </source>
</evidence>
<reference evidence="5" key="3">
    <citation type="submission" date="2025-09" db="UniProtKB">
        <authorList>
            <consortium name="Ensembl"/>
        </authorList>
    </citation>
    <scope>IDENTIFICATION</scope>
</reference>
<organism evidence="5 6">
    <name type="scientific">Pygocentrus nattereri</name>
    <name type="common">Red-bellied piranha</name>
    <dbReference type="NCBI Taxonomy" id="42514"/>
    <lineage>
        <taxon>Eukaryota</taxon>
        <taxon>Metazoa</taxon>
        <taxon>Chordata</taxon>
        <taxon>Craniata</taxon>
        <taxon>Vertebrata</taxon>
        <taxon>Euteleostomi</taxon>
        <taxon>Actinopterygii</taxon>
        <taxon>Neopterygii</taxon>
        <taxon>Teleostei</taxon>
        <taxon>Ostariophysi</taxon>
        <taxon>Characiformes</taxon>
        <taxon>Characoidei</taxon>
        <taxon>Pygocentrus</taxon>
    </lineage>
</organism>
<feature type="domain" description="Apple" evidence="4">
    <location>
        <begin position="560"/>
        <end position="640"/>
    </location>
</feature>
<name>A0A3B4BXA6_PYGNA</name>
<evidence type="ECO:0000256" key="3">
    <source>
        <dbReference type="SAM" id="SignalP"/>
    </source>
</evidence>
<dbReference type="Pfam" id="PF00024">
    <property type="entry name" value="PAN_1"/>
    <property type="match status" value="5"/>
</dbReference>
<feature type="domain" description="Apple" evidence="4">
    <location>
        <begin position="466"/>
        <end position="549"/>
    </location>
</feature>
<dbReference type="OrthoDB" id="9448935at2759"/>
<protein>
    <recommendedName>
        <fullName evidence="4">Apple domain-containing protein</fullName>
    </recommendedName>
</protein>
<keyword evidence="2" id="KW-1015">Disulfide bond</keyword>
<dbReference type="Gene3D" id="3.50.4.10">
    <property type="entry name" value="Hepatocyte Growth Factor"/>
    <property type="match status" value="8"/>
</dbReference>
<dbReference type="InterPro" id="IPR000177">
    <property type="entry name" value="Apple"/>
</dbReference>
<reference evidence="5" key="2">
    <citation type="submission" date="2025-08" db="UniProtKB">
        <authorList>
            <consortium name="Ensembl"/>
        </authorList>
    </citation>
    <scope>IDENTIFICATION</scope>
</reference>
<feature type="chain" id="PRO_5017282295" description="Apple domain-containing protein" evidence="3">
    <location>
        <begin position="21"/>
        <end position="733"/>
    </location>
</feature>
<evidence type="ECO:0000313" key="5">
    <source>
        <dbReference type="Ensembl" id="ENSPNAP00000004322.1"/>
    </source>
</evidence>
<dbReference type="STRING" id="42514.ENSPNAP00000004322"/>
<dbReference type="RefSeq" id="XP_017549147.1">
    <property type="nucleotide sequence ID" value="XM_017693658.2"/>
</dbReference>
<dbReference type="GeneTree" id="ENSGT00940000158569"/>
<evidence type="ECO:0000256" key="2">
    <source>
        <dbReference type="ARBA" id="ARBA00023157"/>
    </source>
</evidence>
<feature type="domain" description="Apple" evidence="4">
    <location>
        <begin position="107"/>
        <end position="190"/>
    </location>
</feature>
<keyword evidence="3" id="KW-0732">Signal</keyword>
<dbReference type="PANTHER" id="PTHR33946:SF4">
    <property type="entry name" value="COAGULATION FACTOR XI"/>
    <property type="match status" value="1"/>
</dbReference>
<dbReference type="GeneID" id="108425187"/>
<dbReference type="GO" id="GO:0006508">
    <property type="term" value="P:proteolysis"/>
    <property type="evidence" value="ECO:0007669"/>
    <property type="project" value="InterPro"/>
</dbReference>
<sequence>MVMWVLLPLLLLAAVPESLGVVQKLLENADFPGDDVLHIYSPDVHHCQLACTQHQSCLFFTFLRPDWDKDDRKFYCFLKYTDSGVPSQVSERNGATSGFSMSKPSVCLSSIYQDVDFPGSDYRKLPSSSYDECQKVCTRDPGCRLFSFTTGSFPFAADRKTCFLKYSWSVPIPPSITTQMGLVSGFSQSLPKAKGTIKEECKEEILVNTEFPGNDFEQVPAASPQHCQILCSIHPRCTHFSFSQSKSWHHMSCFLKYKPDVSKDESVKKEEVYSGFPTRNCKPSNVWGSRFEDIDFLGADNGHVFVDNADLCEDSCTADRQCQFYTYVLPSYPNLTPELRNKCHLKQVMTLPRPAKVISAKGVISGFSLKSCKDDSSEELRVDVDFPGDDVLQIYSPDVYHCQLACTEHHSCLFFTFLRPDWDKDKRKFYCYLKHTTSGNPSRVTELKGVTSGFALSHQEYKIFSCLPSIYHDVDFPQSDYRNLPSSSYEECQEACTSDPDCRFFSFATETFSAVEYRKMCFLKYSWSVPVPPVITTKRGLVSGFSQSLKKAKETSREECKEDILANSDFPGNDFEQVPAGSPQHCQILCSIHPRCTHFSFSQSRTWYQMSCFLKHKQYFNKDESVRKEGIYSGLRIRNCKPLTVWGRRFEDVDFYGADSSQAFVDNADICEDKCTADPRCQFYTYVLPSYPDLTPELRNKCHLKRVMTLPRPAKVVSVRDVVSGFSLRSCRD</sequence>
<evidence type="ECO:0000256" key="1">
    <source>
        <dbReference type="ARBA" id="ARBA00022737"/>
    </source>
</evidence>
<dbReference type="AlphaFoldDB" id="A0A3B4BXA6"/>
<dbReference type="CDD" id="cd01100">
    <property type="entry name" value="APPLE_Factor_XI_like"/>
    <property type="match status" value="4"/>
</dbReference>
<dbReference type="SMART" id="SM00223">
    <property type="entry name" value="APPLE"/>
    <property type="match status" value="8"/>
</dbReference>
<dbReference type="PROSITE" id="PS50948">
    <property type="entry name" value="PAN"/>
    <property type="match status" value="4"/>
</dbReference>
<dbReference type="Proteomes" id="UP001501920">
    <property type="component" value="Chromosome 27"/>
</dbReference>
<proteinExistence type="predicted"/>
<evidence type="ECO:0000313" key="6">
    <source>
        <dbReference type="Proteomes" id="UP001501920"/>
    </source>
</evidence>
<feature type="signal peptide" evidence="3">
    <location>
        <begin position="1"/>
        <end position="20"/>
    </location>
</feature>
<dbReference type="PRINTS" id="PR00005">
    <property type="entry name" value="APPLEDOMAIN"/>
</dbReference>
<dbReference type="Pfam" id="PF14295">
    <property type="entry name" value="PAN_4"/>
    <property type="match status" value="3"/>
</dbReference>
<feature type="domain" description="Apple" evidence="4">
    <location>
        <begin position="201"/>
        <end position="281"/>
    </location>
</feature>
<keyword evidence="1" id="KW-0677">Repeat</keyword>
<dbReference type="PANTHER" id="PTHR33946">
    <property type="match status" value="1"/>
</dbReference>
<reference evidence="5 6" key="1">
    <citation type="submission" date="2020-10" db="EMBL/GenBank/DDBJ databases">
        <title>Pygocentrus nattereri (red-bellied piranha) genome, fPygNat1, primary haplotype.</title>
        <authorList>
            <person name="Myers G."/>
            <person name="Meyer A."/>
            <person name="Karagic N."/>
            <person name="Pippel M."/>
            <person name="Winkler S."/>
            <person name="Tracey A."/>
            <person name="Wood J."/>
            <person name="Formenti G."/>
            <person name="Howe K."/>
            <person name="Fedrigo O."/>
            <person name="Jarvis E.D."/>
        </authorList>
    </citation>
    <scope>NUCLEOTIDE SEQUENCE [LARGE SCALE GENOMIC DNA]</scope>
</reference>
<dbReference type="Ensembl" id="ENSPNAT00000007215.2">
    <property type="protein sequence ID" value="ENSPNAP00000004322.1"/>
    <property type="gene ID" value="ENSPNAG00000010808.2"/>
</dbReference>